<dbReference type="InterPro" id="IPR049174">
    <property type="entry name" value="Beta-AFase-like"/>
</dbReference>
<dbReference type="KEGG" id="lse:F1C12_15330"/>
<name>A0A7G6YCY3_9MICO</name>
<dbReference type="GO" id="GO:0005975">
    <property type="term" value="P:carbohydrate metabolic process"/>
    <property type="evidence" value="ECO:0007669"/>
    <property type="project" value="InterPro"/>
</dbReference>
<evidence type="ECO:0000313" key="5">
    <source>
        <dbReference type="Proteomes" id="UP000515511"/>
    </source>
</evidence>
<dbReference type="PANTHER" id="PTHR43465:SF2">
    <property type="entry name" value="DUF1680 DOMAIN PROTEIN (AFU_ORTHOLOGUE AFUA_1G08910)"/>
    <property type="match status" value="1"/>
</dbReference>
<dbReference type="Proteomes" id="UP000515511">
    <property type="component" value="Chromosome"/>
</dbReference>
<keyword evidence="4" id="KW-0378">Hydrolase</keyword>
<reference evidence="5" key="1">
    <citation type="submission" date="2019-09" db="EMBL/GenBank/DDBJ databases">
        <title>Antimicrobial potential of Antarctic Bacteria.</title>
        <authorList>
            <person name="Benaud N."/>
            <person name="Edwards R.J."/>
            <person name="Ferrari B.C."/>
        </authorList>
    </citation>
    <scope>NUCLEOTIDE SEQUENCE [LARGE SCALE GENOMIC DNA]</scope>
    <source>
        <strain evidence="5">INR9</strain>
    </source>
</reference>
<dbReference type="PANTHER" id="PTHR43465">
    <property type="entry name" value="DUF1680 DOMAIN PROTEIN (AFU_ORTHOLOGUE AFUA_1G08910)"/>
    <property type="match status" value="1"/>
</dbReference>
<dbReference type="SUPFAM" id="SSF48208">
    <property type="entry name" value="Six-hairpin glycosidases"/>
    <property type="match status" value="1"/>
</dbReference>
<dbReference type="Pfam" id="PF20736">
    <property type="entry name" value="Glyco_hydro127M"/>
    <property type="match status" value="1"/>
</dbReference>
<dbReference type="InterPro" id="IPR049049">
    <property type="entry name" value="Beta-AFase-like_GH127_C"/>
</dbReference>
<dbReference type="Pfam" id="PF20737">
    <property type="entry name" value="Glyco_hydro127C"/>
    <property type="match status" value="1"/>
</dbReference>
<dbReference type="InterPro" id="IPR049046">
    <property type="entry name" value="Beta-AFase-like_GH127_middle"/>
</dbReference>
<gene>
    <name evidence="4" type="ORF">F1C12_15330</name>
</gene>
<evidence type="ECO:0000313" key="4">
    <source>
        <dbReference type="EMBL" id="QNE36348.1"/>
    </source>
</evidence>
<organism evidence="4 5">
    <name type="scientific">Leifsonia shinshuensis</name>
    <dbReference type="NCBI Taxonomy" id="150026"/>
    <lineage>
        <taxon>Bacteria</taxon>
        <taxon>Bacillati</taxon>
        <taxon>Actinomycetota</taxon>
        <taxon>Actinomycetes</taxon>
        <taxon>Micrococcales</taxon>
        <taxon>Microbacteriaceae</taxon>
        <taxon>Leifsonia</taxon>
    </lineage>
</organism>
<dbReference type="EMBL" id="CP043641">
    <property type="protein sequence ID" value="QNE36348.1"/>
    <property type="molecule type" value="Genomic_DNA"/>
</dbReference>
<accession>A0A7G6YCY3</accession>
<dbReference type="Pfam" id="PF07944">
    <property type="entry name" value="Beta-AFase-like_GH127_cat"/>
    <property type="match status" value="1"/>
</dbReference>
<evidence type="ECO:0000259" key="1">
    <source>
        <dbReference type="Pfam" id="PF07944"/>
    </source>
</evidence>
<dbReference type="GO" id="GO:0016787">
    <property type="term" value="F:hydrolase activity"/>
    <property type="evidence" value="ECO:0007669"/>
    <property type="project" value="UniProtKB-KW"/>
</dbReference>
<dbReference type="InterPro" id="IPR008928">
    <property type="entry name" value="6-hairpin_glycosidase_sf"/>
</dbReference>
<dbReference type="RefSeq" id="WP_185275782.1">
    <property type="nucleotide sequence ID" value="NZ_CP043641.1"/>
</dbReference>
<sequence>MTFTTDRALRTTVAPAVPSTGRLRPLGLDEVRITGGYWAGRQRVNAAATLPHIEHWLEREGWLPNFDLAAAGTLPEGRRGREFSDSEVYKFLEAAAWQLGRDDDPALEERFRSVVARVVAAQEADGYLNTNFGRPGQGERWSDLEWGHELYCAGHLFQAAVARVRTRPDAGDGLLGVATRFADLICDVFGADGIRSVCGHAEVETALVELGRVTGEARYIEQARLFVERRGTGVLRDIEWGRSYYQDDIPVREAEVLRGHAVRANYLASGAVDVATETGDAGLLGALERQWANTVARRTYLTGGQGSHHQDEAFGDDFELPPDRAYSETCAGVASVQFSWRMLLARGGSGYADLVERTLFNVVATSPSADGTAFYYANTLHRRTPGEPADPDTVSPRAESSLRAPWFEVTCCPPNVARTLASLDSYLATASDDGVQLQQFAPARVATALTDGQEVELTVTTAYPSDGRVEVVVGRDASAPWTLSLRVPDWAAGATLTVDGETTEVAPGYAEVRRAFRAGDTVVLDLPVAPRFVRADPRIDAVRGSVAVQRGPVVQALESVDLPDGWPDVADVVVDTAVAPRDEDGRVVVRLCRRRVADAGWPYGAGAPVEAEAAVDVPLVAYHDWAERGPSTMRVWIPES</sequence>
<proteinExistence type="predicted"/>
<feature type="domain" description="Non-reducing end beta-L-arabinofuranosidase-like GH127 catalytic" evidence="1">
    <location>
        <begin position="30"/>
        <end position="424"/>
    </location>
</feature>
<dbReference type="AlphaFoldDB" id="A0A7G6YCY3"/>
<feature type="domain" description="Non-reducing end beta-L-arabinofuranosidase-like GH127 C-terminal" evidence="3">
    <location>
        <begin position="530"/>
        <end position="638"/>
    </location>
</feature>
<feature type="domain" description="Non-reducing end beta-L-arabinofuranosidase-like GH127 middle" evidence="2">
    <location>
        <begin position="435"/>
        <end position="527"/>
    </location>
</feature>
<evidence type="ECO:0000259" key="2">
    <source>
        <dbReference type="Pfam" id="PF20736"/>
    </source>
</evidence>
<evidence type="ECO:0000259" key="3">
    <source>
        <dbReference type="Pfam" id="PF20737"/>
    </source>
</evidence>
<protein>
    <submittedName>
        <fullName evidence="4">Glycoside hydrolase family 127 protein</fullName>
    </submittedName>
</protein>
<dbReference type="InterPro" id="IPR012878">
    <property type="entry name" value="Beta-AFase-like_GH127_cat"/>
</dbReference>